<keyword evidence="2" id="KW-1185">Reference proteome</keyword>
<evidence type="ECO:0000313" key="2">
    <source>
        <dbReference type="Proteomes" id="UP001497472"/>
    </source>
</evidence>
<sequence>MLKILLDLTRHTSSRGHCEIGRLGNSNQSVSRLQRDISIPVNITKASFVTGGGLQSISLPPLLTLNHNMSKIPVPIPNISVVSYTRAYTVVPKP</sequence>
<dbReference type="AlphaFoldDB" id="A0AAV1JZI8"/>
<name>A0AAV1JZI8_9NEOP</name>
<dbReference type="Proteomes" id="UP001497472">
    <property type="component" value="Unassembled WGS sequence"/>
</dbReference>
<accession>A0AAV1JZI8</accession>
<evidence type="ECO:0000313" key="1">
    <source>
        <dbReference type="EMBL" id="CAK1554208.1"/>
    </source>
</evidence>
<protein>
    <submittedName>
        <fullName evidence="1">Uncharacterized protein</fullName>
    </submittedName>
</protein>
<gene>
    <name evidence="1" type="ORF">LNINA_LOCUS13138</name>
</gene>
<dbReference type="EMBL" id="CAVLEF010000265">
    <property type="protein sequence ID" value="CAK1554208.1"/>
    <property type="molecule type" value="Genomic_DNA"/>
</dbReference>
<reference evidence="1 2" key="1">
    <citation type="submission" date="2023-11" db="EMBL/GenBank/DDBJ databases">
        <authorList>
            <person name="Okamura Y."/>
        </authorList>
    </citation>
    <scope>NUCLEOTIDE SEQUENCE [LARGE SCALE GENOMIC DNA]</scope>
</reference>
<organism evidence="1 2">
    <name type="scientific">Leptosia nina</name>
    <dbReference type="NCBI Taxonomy" id="320188"/>
    <lineage>
        <taxon>Eukaryota</taxon>
        <taxon>Metazoa</taxon>
        <taxon>Ecdysozoa</taxon>
        <taxon>Arthropoda</taxon>
        <taxon>Hexapoda</taxon>
        <taxon>Insecta</taxon>
        <taxon>Pterygota</taxon>
        <taxon>Neoptera</taxon>
        <taxon>Endopterygota</taxon>
        <taxon>Lepidoptera</taxon>
        <taxon>Glossata</taxon>
        <taxon>Ditrysia</taxon>
        <taxon>Papilionoidea</taxon>
        <taxon>Pieridae</taxon>
        <taxon>Pierinae</taxon>
        <taxon>Leptosia</taxon>
    </lineage>
</organism>
<proteinExistence type="predicted"/>
<comment type="caution">
    <text evidence="1">The sequence shown here is derived from an EMBL/GenBank/DDBJ whole genome shotgun (WGS) entry which is preliminary data.</text>
</comment>